<evidence type="ECO:0000256" key="10">
    <source>
        <dbReference type="PROSITE-ProRule" id="PRU00959"/>
    </source>
</evidence>
<protein>
    <recommendedName>
        <fullName evidence="9">tRNA (guanine(10)-N(2))-methyltransferase</fullName>
        <ecNumber evidence="9">2.1.1.214</ecNumber>
    </recommendedName>
</protein>
<evidence type="ECO:0000256" key="6">
    <source>
        <dbReference type="ARBA" id="ARBA00022691"/>
    </source>
</evidence>
<dbReference type="InterPro" id="IPR059073">
    <property type="entry name" value="TRMT11_N"/>
</dbReference>
<dbReference type="InterPro" id="IPR000241">
    <property type="entry name" value="RlmKL-like_Mtase"/>
</dbReference>
<feature type="domain" description="Ribosomal RNA large subunit methyltransferase K/L-like methyltransferase" evidence="11">
    <location>
        <begin position="183"/>
        <end position="298"/>
    </location>
</feature>
<evidence type="ECO:0000256" key="7">
    <source>
        <dbReference type="ARBA" id="ARBA00022694"/>
    </source>
</evidence>
<comment type="similarity">
    <text evidence="10">Belongs to the class I-like SAM-binding methyltransferase superfamily. TRM11 methyltransferase family.</text>
</comment>
<dbReference type="PIRSF" id="PIRSF017259">
    <property type="entry name" value="tRNA_mtfrase_TRM11"/>
    <property type="match status" value="1"/>
</dbReference>
<keyword evidence="7 10" id="KW-0819">tRNA processing</keyword>
<dbReference type="GO" id="GO:0032259">
    <property type="term" value="P:methylation"/>
    <property type="evidence" value="ECO:0007669"/>
    <property type="project" value="UniProtKB-UniRule"/>
</dbReference>
<dbReference type="SUPFAM" id="SSF53335">
    <property type="entry name" value="S-adenosyl-L-methionine-dependent methyltransferases"/>
    <property type="match status" value="1"/>
</dbReference>
<dbReference type="PANTHER" id="PTHR13370:SF3">
    <property type="entry name" value="TRNA (GUANINE(10)-N2)-METHYLTRANSFERASE HOMOLOG"/>
    <property type="match status" value="1"/>
</dbReference>
<dbReference type="InterPro" id="IPR002052">
    <property type="entry name" value="DNA_methylase_N6_adenine_CS"/>
</dbReference>
<dbReference type="FunFam" id="3.40.50.150:FF:000260">
    <property type="entry name" value="RNA methylase family protein"/>
    <property type="match status" value="1"/>
</dbReference>
<evidence type="ECO:0000256" key="3">
    <source>
        <dbReference type="ARBA" id="ARBA00022555"/>
    </source>
</evidence>
<name>A0A4P9ZBF8_9ASCO</name>
<dbReference type="PRINTS" id="PR00507">
    <property type="entry name" value="N12N6MTFRASE"/>
</dbReference>
<dbReference type="InterPro" id="IPR016691">
    <property type="entry name" value="TRMT11"/>
</dbReference>
<gene>
    <name evidence="13" type="ORF">METBISCDRAFT_31104</name>
</gene>
<dbReference type="GO" id="GO:0000049">
    <property type="term" value="F:tRNA binding"/>
    <property type="evidence" value="ECO:0007669"/>
    <property type="project" value="UniProtKB-UniRule"/>
</dbReference>
<proteinExistence type="inferred from homology"/>
<keyword evidence="4 10" id="KW-0489">Methyltransferase</keyword>
<dbReference type="GO" id="GO:0160102">
    <property type="term" value="F:tRNA (guanine(10)-N2)-methyltransferase activity"/>
    <property type="evidence" value="ECO:0007669"/>
    <property type="project" value="UniProtKB-EC"/>
</dbReference>
<dbReference type="GO" id="GO:0005737">
    <property type="term" value="C:cytoplasm"/>
    <property type="evidence" value="ECO:0007669"/>
    <property type="project" value="UniProtKB-SubCell"/>
</dbReference>
<dbReference type="OrthoDB" id="296065at2759"/>
<keyword evidence="6 10" id="KW-0949">S-adenosyl-L-methionine</keyword>
<dbReference type="Pfam" id="PF01170">
    <property type="entry name" value="UPF0020"/>
    <property type="match status" value="1"/>
</dbReference>
<dbReference type="GO" id="GO:0008033">
    <property type="term" value="P:tRNA processing"/>
    <property type="evidence" value="ECO:0007669"/>
    <property type="project" value="UniProtKB-UniRule"/>
</dbReference>
<dbReference type="InterPro" id="IPR029063">
    <property type="entry name" value="SAM-dependent_MTases_sf"/>
</dbReference>
<dbReference type="Proteomes" id="UP000268321">
    <property type="component" value="Unassembled WGS sequence"/>
</dbReference>
<organism evidence="13 14">
    <name type="scientific">Metschnikowia bicuspidata</name>
    <dbReference type="NCBI Taxonomy" id="27322"/>
    <lineage>
        <taxon>Eukaryota</taxon>
        <taxon>Fungi</taxon>
        <taxon>Dikarya</taxon>
        <taxon>Ascomycota</taxon>
        <taxon>Saccharomycotina</taxon>
        <taxon>Pichiomycetes</taxon>
        <taxon>Metschnikowiaceae</taxon>
        <taxon>Metschnikowia</taxon>
    </lineage>
</organism>
<evidence type="ECO:0000259" key="11">
    <source>
        <dbReference type="Pfam" id="PF01170"/>
    </source>
</evidence>
<evidence type="ECO:0000259" key="12">
    <source>
        <dbReference type="Pfam" id="PF25904"/>
    </source>
</evidence>
<evidence type="ECO:0000256" key="1">
    <source>
        <dbReference type="ARBA" id="ARBA00004496"/>
    </source>
</evidence>
<dbReference type="PANTHER" id="PTHR13370">
    <property type="entry name" value="RNA METHYLASE-RELATED"/>
    <property type="match status" value="1"/>
</dbReference>
<accession>A0A4P9ZBF8</accession>
<sequence>MKQYIISFAHSFPNFRVAELESLAQIAGFSVDLGAHDPASPFLVVQLESDDQAASLVHRSVLAKGIYELWGEGSDLEALHESVQRQYSDLFGLYKHKTFRFDFVSFMGNKTTAEKIAAIETFRYVGFEGKIRFKDPEVVFAVLERYHVTGMEKAVEPEYLWFGRQVQLSARFEGVVEKYDLKKRKYIGTTSFEAELSLVSCNIAQVRPGKFIYDPFTGTGSFLVAGAFFGAYPMGTDIDPRSIRGKGANCNLKTNFRQYGTASQFVDTWVMDFTNNALRNDLTIDTIVCDPPYGVREGIKVCGAKNPEKAACREANVVGGELGHSRRDFIAPKKPYELANLLEDLLNFAAAKLPTGGRLAFWMPTANDDFSEHQILQHERLEHLYALEQEFNKWSRRLLIYVKRDADYRGATTNGMIENNVTSFRARYFKSFNEKSRSSEKPADAAGA</sequence>
<dbReference type="PROSITE" id="PS51627">
    <property type="entry name" value="SAM_MT_TRM11"/>
    <property type="match status" value="1"/>
</dbReference>
<keyword evidence="8 10" id="KW-0694">RNA-binding</keyword>
<evidence type="ECO:0000256" key="2">
    <source>
        <dbReference type="ARBA" id="ARBA00022490"/>
    </source>
</evidence>
<evidence type="ECO:0000256" key="8">
    <source>
        <dbReference type="ARBA" id="ARBA00022884"/>
    </source>
</evidence>
<dbReference type="EC" id="2.1.1.214" evidence="9"/>
<dbReference type="GO" id="GO:0043527">
    <property type="term" value="C:tRNA methyltransferase complex"/>
    <property type="evidence" value="ECO:0007669"/>
    <property type="project" value="UniProtKB-ARBA"/>
</dbReference>
<evidence type="ECO:0000256" key="5">
    <source>
        <dbReference type="ARBA" id="ARBA00022679"/>
    </source>
</evidence>
<dbReference type="AlphaFoldDB" id="A0A4P9ZBF8"/>
<keyword evidence="3 10" id="KW-0820">tRNA-binding</keyword>
<keyword evidence="14" id="KW-1185">Reference proteome</keyword>
<dbReference type="PROSITE" id="PS00092">
    <property type="entry name" value="N6_MTASE"/>
    <property type="match status" value="1"/>
</dbReference>
<evidence type="ECO:0000256" key="4">
    <source>
        <dbReference type="ARBA" id="ARBA00022603"/>
    </source>
</evidence>
<reference evidence="14" key="1">
    <citation type="journal article" date="2018" name="Nat. Microbiol.">
        <title>Leveraging single-cell genomics to expand the fungal tree of life.</title>
        <authorList>
            <person name="Ahrendt S.R."/>
            <person name="Quandt C.A."/>
            <person name="Ciobanu D."/>
            <person name="Clum A."/>
            <person name="Salamov A."/>
            <person name="Andreopoulos B."/>
            <person name="Cheng J.F."/>
            <person name="Woyke T."/>
            <person name="Pelin A."/>
            <person name="Henrissat B."/>
            <person name="Reynolds N.K."/>
            <person name="Benny G.L."/>
            <person name="Smith M.E."/>
            <person name="James T.Y."/>
            <person name="Grigoriev I.V."/>
        </authorList>
    </citation>
    <scope>NUCLEOTIDE SEQUENCE [LARGE SCALE GENOMIC DNA]</scope>
    <source>
        <strain evidence="14">Baker2002</strain>
    </source>
</reference>
<dbReference type="EMBL" id="ML004464">
    <property type="protein sequence ID" value="RKP30177.1"/>
    <property type="molecule type" value="Genomic_DNA"/>
</dbReference>
<keyword evidence="5 10" id="KW-0808">Transferase</keyword>
<evidence type="ECO:0000313" key="14">
    <source>
        <dbReference type="Proteomes" id="UP000268321"/>
    </source>
</evidence>
<comment type="subcellular location">
    <subcellularLocation>
        <location evidence="1">Cytoplasm</location>
    </subcellularLocation>
</comment>
<keyword evidence="2" id="KW-0963">Cytoplasm</keyword>
<dbReference type="Pfam" id="PF25904">
    <property type="entry name" value="Tmrp11_N"/>
    <property type="match status" value="1"/>
</dbReference>
<evidence type="ECO:0000313" key="13">
    <source>
        <dbReference type="EMBL" id="RKP30177.1"/>
    </source>
</evidence>
<dbReference type="Gene3D" id="3.40.50.150">
    <property type="entry name" value="Vaccinia Virus protein VP39"/>
    <property type="match status" value="1"/>
</dbReference>
<evidence type="ECO:0000256" key="9">
    <source>
        <dbReference type="ARBA" id="ARBA00066937"/>
    </source>
</evidence>
<feature type="domain" description="tRNA (guanine(10)-N(2))-methyltransferase TRMT11 N-terminal" evidence="12">
    <location>
        <begin position="2"/>
        <end position="171"/>
    </location>
</feature>